<evidence type="ECO:0000256" key="1">
    <source>
        <dbReference type="SAM" id="MobiDB-lite"/>
    </source>
</evidence>
<proteinExistence type="predicted"/>
<feature type="compositionally biased region" description="Acidic residues" evidence="1">
    <location>
        <begin position="1564"/>
        <end position="1577"/>
    </location>
</feature>
<feature type="compositionally biased region" description="Acidic residues" evidence="1">
    <location>
        <begin position="705"/>
        <end position="714"/>
    </location>
</feature>
<dbReference type="GO" id="GO:0030686">
    <property type="term" value="C:90S preribosome"/>
    <property type="evidence" value="ECO:0007669"/>
    <property type="project" value="TreeGrafter"/>
</dbReference>
<gene>
    <name evidence="5" type="ORF">PsYK624_135650</name>
</gene>
<reference evidence="5 6" key="1">
    <citation type="submission" date="2021-08" db="EMBL/GenBank/DDBJ databases">
        <title>Draft Genome Sequence of Phanerochaete sordida strain YK-624.</title>
        <authorList>
            <person name="Mori T."/>
            <person name="Dohra H."/>
            <person name="Suzuki T."/>
            <person name="Kawagishi H."/>
            <person name="Hirai H."/>
        </authorList>
    </citation>
    <scope>NUCLEOTIDE SEQUENCE [LARGE SCALE GENOMIC DNA]</scope>
    <source>
        <strain evidence="5 6">YK-624</strain>
    </source>
</reference>
<dbReference type="Proteomes" id="UP000703269">
    <property type="component" value="Unassembled WGS sequence"/>
</dbReference>
<name>A0A9P3GN90_9APHY</name>
<evidence type="ECO:0000259" key="4">
    <source>
        <dbReference type="Pfam" id="PF23099"/>
    </source>
</evidence>
<dbReference type="InterPro" id="IPR016024">
    <property type="entry name" value="ARM-type_fold"/>
</dbReference>
<feature type="region of interest" description="Disordered" evidence="1">
    <location>
        <begin position="1564"/>
        <end position="1584"/>
    </location>
</feature>
<dbReference type="GO" id="GO:0032040">
    <property type="term" value="C:small-subunit processome"/>
    <property type="evidence" value="ECO:0007669"/>
    <property type="project" value="TreeGrafter"/>
</dbReference>
<sequence length="2554" mass="285946">MDVDDVPRPVRRFKHQSHKQALKQVHITPAISREQFEHDIDEHDSHFHQSLGEWRELNLTPAFLEFANKSEGLAASMALLVHHWKEVVELWLAAMDKADEEALKALLDLLQKLAHDLRTTIAPLYRPVLDRLLKLLPRTLAAEVLKILLDTFSVLFKYVGIPADAVEETWAAFAEVLPKCDPEVQRVVAELWGTTIRRLKAAAREQCALSIVTSASADVSSWVFVSACKSVSQTLHTTTPSLAAPLLRHYLTCEDLEVPFTVLRRLLTALAHHCKTAEQFSPLSDLLTEQLTSAPKEDTEQLRRLLEIVTVPCSVRQGSRMSAKHLATLLSHFETLPLSDALHAALLKFAAACLTAGDMALWMGPGRKVLARVWARPALALELCAVLADLNWGGWKLLALPQVVKHVPDLLDTHAEKALELLSALQQAKRLHVEAPWKQRLQAWFAERLAGWSGSSEQALILYHAIALSDLLPALSPILVSIITATLAAESPRDEYEQRETNSAWVLGSCLACLARRNPTEWRAHADIAAWTTSLVAQWHWSGYALEGLVSLINAAQASAHVPFAALYGSLRGALLSHSRVLRLAALRLLAARGGAPAPAAEVLRRCLQAEEVSVDVQGVRERVMRIGRMNHVLQDGDALGAEIAVRWLIAQLKVNLRPLWNPAAEALATIAERFGDLTWNLLFEQLKTASLNHLSDSAPGWMDVDDSDQDSISEQERSWRDPSAHKLRSSVGKRLQGYAAKIAIVKAQVVHDRFDPNGYELQLLNAFGACSSLAEKHNKDLIPYFLSLAPPDAPTKLARHKLTAWLTLFSKFSNPKALRSTDELRAMYTVLLSHPDRQLQKLAVACILTYKAPALVAHQDALHALLDDTRWRDALTQLDIAGIRDAERPEVVDTLVRLLFGVVLERRGRGRGGDRRAAILAALAGCRDAELHTLVALMLAPINRGREVCDGAEYAARPLAEGVADKQLVGFMTLLGDVVKNLGTRLVDRWPVLLATLLDVVAYAQGRLAAAPAEDGQENDEEQVADEEQEDEKEGQGSARAIRTVRQAGIKRFADFFRLPVAIDFTTYVKEAYKTFISPRLEALDVENTQAPSALLELFHLWSTKRDTARFLVDYDERTLPKIYACLVATNVKPTVVSRVLDIVEHLLGHSEADPDFLQAVFKPHVELLLDNFALLMERTKATVSMTDHIGRRQITILSSLAPFMADSKQASLLLNLFTPVLRKPTKAVPEKIKVDMVNILKNLLPLVADLKDTATATYTKTYALLSFLFQNLRSRPARVALVSTFRKFAEIDTSLTALAELMDELNAWSTKRMEEPDFGRRTEAFVELNERRHSDLSAREWLPILYNMLNFIQDPEELTVRSNASHAMKRFLDRVEEVGGDYEWTFSKTLYPGLKNGLRSKNELVRAEILGVISYAVKKCDRLTSLQEMRVLLANGDEEANIFNNILHVQLHRRTRALRRLAEFCNEGALRSTTLADIFVPLIGNFIVDPSSVDHTLATEAIITTGKMARQLQWGAYYALIQQYLRLSRNKDASERVYVRALVAILDNFHFSMDIVVPSDEGEEAAAADEEEAGEAPEKQPENLKKLAHITEVVNSRLLPSLITHLEKRDETEDSLRIPIAIGIVQVAMHLPLATRETQVSRLVTTLSQVFRSKSQETRDLARETMCKIAVILGPSYLPLILRELRTALLRGPHLHVLAFVTHALLVHVTSGDHAARFTTLDDCVNDVAHVSAEVIFGESGKDVQSEDFKTKMREVRGSAAKGLDSFALIAKFITPPRISSLLVPVRNILQQTETLKVMQQVEDLLRRVAGGLNANEHLTPKDLLVLCHTLISQNAKFLKHIPKATRGNNTKLDVVTEMKKHLTVQADHYANNSFRFVIFGLDLFNTAYRRSRFDFQDPAIIARLEPMVSVIGNTLYSNHMQVVVSGLKAAASIVRCPLKSIAKSLPVFIRQILEVVRQTGSTEAEVVQTAFKSLATILREQPAAQIKEKNLVFLLELLSPDLEEPARQAAVFTMLKAIVARKFVVPEIYDLMDRVSEIMVTSQSPSVQEQCRAILLQFLLDYPQGKGRLRNHMTFLAKNLSYVHESGRKSVMELLSAVLAKFDPALIREYSDLLFVALVLVIANDESTKCREMASELVKTLFSRLEEAQRRVVMAHVHSWASQRAQPQLARVSSQIYGILIDHLQGDVAPYASAILEDLNAILDATCKLLADGEDEDDAMEVDIEWQIPYQALNALAKLLRVLPELVSALDKVRWRDVAALLLFPHAWVRTAACRLLGVLFAAVPAAVPRTDVDDSELFSLGGMEEVARKLCLQLRSEHLDAALSLQVVKNLFYVGKCFVLYEATLPVQDAEEDKEEDEEEAEDEAGEGEEEQHEEEESTKHPLSWLFSKLSFQARSAHIARRNKSSSPDNWYHQPMSVFRWFAAMVSFMEPTLVERFLTHILSPLYRIAEDDTIRDPHMDELKTTAVELQELVQTKVGITKFAETYGRIRQNVLGVRRERRTARVVQAAKNPAMASKRKAQRNVAKKDSRKRKNNTFAEGRGKFKRRRDE</sequence>
<accession>A0A9P3GN90</accession>
<evidence type="ECO:0000259" key="3">
    <source>
        <dbReference type="Pfam" id="PF20416"/>
    </source>
</evidence>
<dbReference type="SUPFAM" id="SSF48371">
    <property type="entry name" value="ARM repeat"/>
    <property type="match status" value="2"/>
</dbReference>
<comment type="caution">
    <text evidence="5">The sequence shown here is derived from an EMBL/GenBank/DDBJ whole genome shotgun (WGS) entry which is preliminary data.</text>
</comment>
<organism evidence="5 6">
    <name type="scientific">Phanerochaete sordida</name>
    <dbReference type="NCBI Taxonomy" id="48140"/>
    <lineage>
        <taxon>Eukaryota</taxon>
        <taxon>Fungi</taxon>
        <taxon>Dikarya</taxon>
        <taxon>Basidiomycota</taxon>
        <taxon>Agaricomycotina</taxon>
        <taxon>Agaricomycetes</taxon>
        <taxon>Polyporales</taxon>
        <taxon>Phanerochaetaceae</taxon>
        <taxon>Phanerochaete</taxon>
    </lineage>
</organism>
<feature type="region of interest" description="Disordered" evidence="1">
    <location>
        <begin position="705"/>
        <end position="724"/>
    </location>
</feature>
<dbReference type="InterPro" id="IPR057525">
    <property type="entry name" value="UTP20_C"/>
</dbReference>
<protein>
    <submittedName>
        <fullName evidence="5">DRIM domain-containing protein</fullName>
    </submittedName>
</protein>
<evidence type="ECO:0000259" key="2">
    <source>
        <dbReference type="Pfam" id="PF07539"/>
    </source>
</evidence>
<feature type="region of interest" description="Disordered" evidence="1">
    <location>
        <begin position="2353"/>
        <end position="2385"/>
    </location>
</feature>
<feature type="compositionally biased region" description="Acidic residues" evidence="1">
    <location>
        <begin position="2353"/>
        <end position="2381"/>
    </location>
</feature>
<dbReference type="EMBL" id="BPQB01000070">
    <property type="protein sequence ID" value="GJE97349.1"/>
    <property type="molecule type" value="Genomic_DNA"/>
</dbReference>
<dbReference type="Pfam" id="PF20416">
    <property type="entry name" value="UTP20"/>
    <property type="match status" value="1"/>
</dbReference>
<dbReference type="Pfam" id="PF23099">
    <property type="entry name" value="UTP20_C"/>
    <property type="match status" value="1"/>
</dbReference>
<keyword evidence="6" id="KW-1185">Reference proteome</keyword>
<dbReference type="InterPro" id="IPR011430">
    <property type="entry name" value="UTP20_N"/>
</dbReference>
<evidence type="ECO:0000313" key="6">
    <source>
        <dbReference type="Proteomes" id="UP000703269"/>
    </source>
</evidence>
<dbReference type="OrthoDB" id="360653at2759"/>
<evidence type="ECO:0000313" key="5">
    <source>
        <dbReference type="EMBL" id="GJE97349.1"/>
    </source>
</evidence>
<dbReference type="InterPro" id="IPR011989">
    <property type="entry name" value="ARM-like"/>
</dbReference>
<dbReference type="InterPro" id="IPR052575">
    <property type="entry name" value="SSU_processome_comp_20"/>
</dbReference>
<feature type="region of interest" description="Disordered" evidence="1">
    <location>
        <begin position="1012"/>
        <end position="1040"/>
    </location>
</feature>
<feature type="region of interest" description="Disordered" evidence="1">
    <location>
        <begin position="2513"/>
        <end position="2554"/>
    </location>
</feature>
<feature type="domain" description="U3 small nucleolar RNA-associated protein 20" evidence="3">
    <location>
        <begin position="1611"/>
        <end position="1834"/>
    </location>
</feature>
<dbReference type="Pfam" id="PF07539">
    <property type="entry name" value="UTP20_N"/>
    <property type="match status" value="1"/>
</dbReference>
<dbReference type="PANTHER" id="PTHR17695:SF11">
    <property type="entry name" value="SMALL SUBUNIT PROCESSOME COMPONENT 20 HOMOLOG"/>
    <property type="match status" value="1"/>
</dbReference>
<feature type="compositionally biased region" description="Basic and acidic residues" evidence="1">
    <location>
        <begin position="715"/>
        <end position="724"/>
    </location>
</feature>
<dbReference type="InterPro" id="IPR046523">
    <property type="entry name" value="UTP20_dom"/>
</dbReference>
<dbReference type="PANTHER" id="PTHR17695">
    <property type="entry name" value="SMALL SUBUNIT PROCESSOME COMPONENT 20 HOMOLOG"/>
    <property type="match status" value="1"/>
</dbReference>
<dbReference type="Gene3D" id="1.25.10.10">
    <property type="entry name" value="Leucine-rich Repeat Variant"/>
    <property type="match status" value="1"/>
</dbReference>
<feature type="domain" description="U3 small nucleolar RNA-associated protein 20 N-terminal" evidence="2">
    <location>
        <begin position="798"/>
        <end position="1404"/>
    </location>
</feature>
<feature type="compositionally biased region" description="Acidic residues" evidence="1">
    <location>
        <begin position="1016"/>
        <end position="1034"/>
    </location>
</feature>
<feature type="domain" description="U3 small nucleolar RNA-associated protein 20 C-terminal" evidence="4">
    <location>
        <begin position="2270"/>
        <end position="2538"/>
    </location>
</feature>